<dbReference type="InterPro" id="IPR032466">
    <property type="entry name" value="Metal_Hydrolase"/>
</dbReference>
<dbReference type="PIRSF" id="PIRSF005902">
    <property type="entry name" value="DNase_TatD"/>
    <property type="match status" value="1"/>
</dbReference>
<dbReference type="Proteomes" id="UP001597417">
    <property type="component" value="Unassembled WGS sequence"/>
</dbReference>
<evidence type="ECO:0000256" key="1">
    <source>
        <dbReference type="ARBA" id="ARBA00022723"/>
    </source>
</evidence>
<evidence type="ECO:0000313" key="3">
    <source>
        <dbReference type="Proteomes" id="UP001597417"/>
    </source>
</evidence>
<dbReference type="InterPro" id="IPR015991">
    <property type="entry name" value="TatD/YcfH-like"/>
</dbReference>
<dbReference type="GO" id="GO:0016787">
    <property type="term" value="F:hydrolase activity"/>
    <property type="evidence" value="ECO:0007669"/>
    <property type="project" value="UniProtKB-KW"/>
</dbReference>
<reference evidence="3" key="1">
    <citation type="journal article" date="2019" name="Int. J. Syst. Evol. Microbiol.">
        <title>The Global Catalogue of Microorganisms (GCM) 10K type strain sequencing project: providing services to taxonomists for standard genome sequencing and annotation.</title>
        <authorList>
            <consortium name="The Broad Institute Genomics Platform"/>
            <consortium name="The Broad Institute Genome Sequencing Center for Infectious Disease"/>
            <person name="Wu L."/>
            <person name="Ma J."/>
        </authorList>
    </citation>
    <scope>NUCLEOTIDE SEQUENCE [LARGE SCALE GENOMIC DNA]</scope>
    <source>
        <strain evidence="3">CGMCC 4.7645</strain>
    </source>
</reference>
<keyword evidence="1" id="KW-0479">Metal-binding</keyword>
<accession>A0ABW5FVQ5</accession>
<dbReference type="EC" id="3.1.-.-" evidence="2"/>
<dbReference type="CDD" id="cd01310">
    <property type="entry name" value="TatD_DNAse"/>
    <property type="match status" value="1"/>
</dbReference>
<gene>
    <name evidence="2" type="ORF">ACFSXZ_22405</name>
</gene>
<name>A0ABW5FVQ5_9PSEU</name>
<proteinExistence type="predicted"/>
<keyword evidence="3" id="KW-1185">Reference proteome</keyword>
<dbReference type="InterPro" id="IPR001130">
    <property type="entry name" value="TatD-like"/>
</dbReference>
<dbReference type="SUPFAM" id="SSF51556">
    <property type="entry name" value="Metallo-dependent hydrolases"/>
    <property type="match status" value="1"/>
</dbReference>
<dbReference type="Pfam" id="PF01026">
    <property type="entry name" value="TatD_DNase"/>
    <property type="match status" value="1"/>
</dbReference>
<dbReference type="PANTHER" id="PTHR46124">
    <property type="entry name" value="D-AMINOACYL-TRNA DEACYLASE"/>
    <property type="match status" value="1"/>
</dbReference>
<protein>
    <submittedName>
        <fullName evidence="2">TatD family hydrolase</fullName>
        <ecNumber evidence="2">3.1.-.-</ecNumber>
    </submittedName>
</protein>
<dbReference type="NCBIfam" id="TIGR00010">
    <property type="entry name" value="YchF/TatD family DNA exonuclease"/>
    <property type="match status" value="1"/>
</dbReference>
<dbReference type="EMBL" id="JBHUKR010000011">
    <property type="protein sequence ID" value="MFD2419088.1"/>
    <property type="molecule type" value="Genomic_DNA"/>
</dbReference>
<dbReference type="PANTHER" id="PTHR46124:SF2">
    <property type="entry name" value="D-AMINOACYL-TRNA DEACYLASE"/>
    <property type="match status" value="1"/>
</dbReference>
<dbReference type="Gene3D" id="3.20.20.140">
    <property type="entry name" value="Metal-dependent hydrolases"/>
    <property type="match status" value="1"/>
</dbReference>
<sequence length="275" mass="30008">MTDKERPPVPERLPVPVVDAHTHLDACGAVTAADVAAMAGRAEAAGIGALVTVADDLSSARWAAEASTWDSRVFAAVAIHPTRTKDFGAAEQSEIERLAAGDRVVAIGETGLDHYWDYSPHDAQEAAFRWHIGLAKRTGKTLMIHDRDAHEDILRVLAEEGAPERVVFHCFSGDAGFARRCLDAGYFLSFAGTVTFRNARDLQEAAKLVPMDRFLVETDAPFLTPHPFRGRPNEPYCTTYTVRYLAELRGQCVEDVASAACRNAENVFRLPSVTA</sequence>
<dbReference type="RefSeq" id="WP_378267105.1">
    <property type="nucleotide sequence ID" value="NZ_JBHUKR010000011.1"/>
</dbReference>
<comment type="caution">
    <text evidence="2">The sequence shown here is derived from an EMBL/GenBank/DDBJ whole genome shotgun (WGS) entry which is preliminary data.</text>
</comment>
<organism evidence="2 3">
    <name type="scientific">Amycolatopsis pigmentata</name>
    <dbReference type="NCBI Taxonomy" id="450801"/>
    <lineage>
        <taxon>Bacteria</taxon>
        <taxon>Bacillati</taxon>
        <taxon>Actinomycetota</taxon>
        <taxon>Actinomycetes</taxon>
        <taxon>Pseudonocardiales</taxon>
        <taxon>Pseudonocardiaceae</taxon>
        <taxon>Amycolatopsis</taxon>
    </lineage>
</organism>
<evidence type="ECO:0000313" key="2">
    <source>
        <dbReference type="EMBL" id="MFD2419088.1"/>
    </source>
</evidence>
<keyword evidence="2" id="KW-0378">Hydrolase</keyword>